<dbReference type="Proteomes" id="UP001358586">
    <property type="component" value="Chromosome 7"/>
</dbReference>
<evidence type="ECO:0000256" key="1">
    <source>
        <dbReference type="SAM" id="MobiDB-lite"/>
    </source>
</evidence>
<keyword evidence="3" id="KW-1185">Reference proteome</keyword>
<name>A0ABR0PFG6_GOSAR</name>
<dbReference type="EMBL" id="JARKNE010000007">
    <property type="protein sequence ID" value="KAK5819986.1"/>
    <property type="molecule type" value="Genomic_DNA"/>
</dbReference>
<proteinExistence type="predicted"/>
<protein>
    <submittedName>
        <fullName evidence="2">Uncharacterized protein</fullName>
    </submittedName>
</protein>
<feature type="region of interest" description="Disordered" evidence="1">
    <location>
        <begin position="180"/>
        <end position="201"/>
    </location>
</feature>
<evidence type="ECO:0000313" key="3">
    <source>
        <dbReference type="Proteomes" id="UP001358586"/>
    </source>
</evidence>
<evidence type="ECO:0000313" key="2">
    <source>
        <dbReference type="EMBL" id="KAK5819986.1"/>
    </source>
</evidence>
<reference evidence="2 3" key="1">
    <citation type="submission" date="2023-03" db="EMBL/GenBank/DDBJ databases">
        <title>WGS of Gossypium arboreum.</title>
        <authorList>
            <person name="Yu D."/>
        </authorList>
    </citation>
    <scope>NUCLEOTIDE SEQUENCE [LARGE SCALE GENOMIC DNA]</scope>
    <source>
        <tissue evidence="2">Leaf</tissue>
    </source>
</reference>
<sequence length="201" mass="21945">MDVVYQHRYHILHLARSVSQSGDVGHKGIVVSIYDNRNTRFRPSDVVVRVEATNPIATVRLEGAAQEVDVQGKGNNDWGLRAVGKLNLPLSKARSRKIQVKRQHQLPQQHRKGRSRTTSSSSTSVKDAPSVATQYLGTGVPYILHPRADVDAEHHVGIDTNVCIATIDVTDTNAHAAFNNDVDTWGGSSPQPSETGVANTR</sequence>
<feature type="region of interest" description="Disordered" evidence="1">
    <location>
        <begin position="94"/>
        <end position="130"/>
    </location>
</feature>
<feature type="compositionally biased region" description="Polar residues" evidence="1">
    <location>
        <begin position="186"/>
        <end position="201"/>
    </location>
</feature>
<comment type="caution">
    <text evidence="2">The sequence shown here is derived from an EMBL/GenBank/DDBJ whole genome shotgun (WGS) entry which is preliminary data.</text>
</comment>
<accession>A0ABR0PFG6</accession>
<feature type="compositionally biased region" description="Basic residues" evidence="1">
    <location>
        <begin position="94"/>
        <end position="115"/>
    </location>
</feature>
<gene>
    <name evidence="2" type="ORF">PVK06_025027</name>
</gene>
<organism evidence="2 3">
    <name type="scientific">Gossypium arboreum</name>
    <name type="common">Tree cotton</name>
    <name type="synonym">Gossypium nanking</name>
    <dbReference type="NCBI Taxonomy" id="29729"/>
    <lineage>
        <taxon>Eukaryota</taxon>
        <taxon>Viridiplantae</taxon>
        <taxon>Streptophyta</taxon>
        <taxon>Embryophyta</taxon>
        <taxon>Tracheophyta</taxon>
        <taxon>Spermatophyta</taxon>
        <taxon>Magnoliopsida</taxon>
        <taxon>eudicotyledons</taxon>
        <taxon>Gunneridae</taxon>
        <taxon>Pentapetalae</taxon>
        <taxon>rosids</taxon>
        <taxon>malvids</taxon>
        <taxon>Malvales</taxon>
        <taxon>Malvaceae</taxon>
        <taxon>Malvoideae</taxon>
        <taxon>Gossypium</taxon>
    </lineage>
</organism>